<feature type="transmembrane region" description="Helical" evidence="1">
    <location>
        <begin position="133"/>
        <end position="156"/>
    </location>
</feature>
<reference evidence="3 4" key="1">
    <citation type="journal article" date="2015" name="Genome Announc.">
        <title>Expanding the biotechnology potential of lactobacilli through comparative genomics of 213 strains and associated genera.</title>
        <authorList>
            <person name="Sun Z."/>
            <person name="Harris H.M."/>
            <person name="McCann A."/>
            <person name="Guo C."/>
            <person name="Argimon S."/>
            <person name="Zhang W."/>
            <person name="Yang X."/>
            <person name="Jeffery I.B."/>
            <person name="Cooney J.C."/>
            <person name="Kagawa T.F."/>
            <person name="Liu W."/>
            <person name="Song Y."/>
            <person name="Salvetti E."/>
            <person name="Wrobel A."/>
            <person name="Rasinkangas P."/>
            <person name="Parkhill J."/>
            <person name="Rea M.C."/>
            <person name="O'Sullivan O."/>
            <person name="Ritari J."/>
            <person name="Douillard F.P."/>
            <person name="Paul Ross R."/>
            <person name="Yang R."/>
            <person name="Briner A.E."/>
            <person name="Felis G.E."/>
            <person name="de Vos W.M."/>
            <person name="Barrangou R."/>
            <person name="Klaenhammer T.R."/>
            <person name="Caufield P.W."/>
            <person name="Cui Y."/>
            <person name="Zhang H."/>
            <person name="O'Toole P.W."/>
        </authorList>
    </citation>
    <scope>NUCLEOTIDE SEQUENCE [LARGE SCALE GENOMIC DNA]</scope>
    <source>
        <strain evidence="3 4">DSM 21115</strain>
    </source>
</reference>
<feature type="transmembrane region" description="Helical" evidence="1">
    <location>
        <begin position="36"/>
        <end position="54"/>
    </location>
</feature>
<evidence type="ECO:0000256" key="1">
    <source>
        <dbReference type="SAM" id="Phobius"/>
    </source>
</evidence>
<dbReference type="PANTHER" id="PTHR40448:SF1">
    <property type="entry name" value="TWO-COMPONENT SENSOR HISTIDINE KINASE"/>
    <property type="match status" value="1"/>
</dbReference>
<proteinExistence type="predicted"/>
<dbReference type="PANTHER" id="PTHR40448">
    <property type="entry name" value="TWO-COMPONENT SENSOR HISTIDINE KINASE"/>
    <property type="match status" value="1"/>
</dbReference>
<evidence type="ECO:0000259" key="2">
    <source>
        <dbReference type="Pfam" id="PF14501"/>
    </source>
</evidence>
<evidence type="ECO:0000313" key="4">
    <source>
        <dbReference type="Proteomes" id="UP000050920"/>
    </source>
</evidence>
<dbReference type="RefSeq" id="WP_024624834.1">
    <property type="nucleotide sequence ID" value="NZ_AYGX02000062.1"/>
</dbReference>
<dbReference type="GO" id="GO:0016301">
    <property type="term" value="F:kinase activity"/>
    <property type="evidence" value="ECO:0007669"/>
    <property type="project" value="UniProtKB-KW"/>
</dbReference>
<dbReference type="Pfam" id="PF14501">
    <property type="entry name" value="HATPase_c_5"/>
    <property type="match status" value="1"/>
</dbReference>
<dbReference type="InterPro" id="IPR036890">
    <property type="entry name" value="HATPase_C_sf"/>
</dbReference>
<keyword evidence="4" id="KW-1185">Reference proteome</keyword>
<dbReference type="EMBL" id="AYGX02000062">
    <property type="protein sequence ID" value="KRO27931.1"/>
    <property type="molecule type" value="Genomic_DNA"/>
</dbReference>
<evidence type="ECO:0000313" key="3">
    <source>
        <dbReference type="EMBL" id="KRO27931.1"/>
    </source>
</evidence>
<protein>
    <submittedName>
        <fullName evidence="3">Sensor histidine protein kinase</fullName>
    </submittedName>
</protein>
<feature type="transmembrane region" description="Helical" evidence="1">
    <location>
        <begin position="6"/>
        <end position="24"/>
    </location>
</feature>
<keyword evidence="3" id="KW-0418">Kinase</keyword>
<feature type="transmembrane region" description="Helical" evidence="1">
    <location>
        <begin position="60"/>
        <end position="80"/>
    </location>
</feature>
<gene>
    <name evidence="3" type="ORF">DY78_GL002782</name>
</gene>
<comment type="caution">
    <text evidence="3">The sequence shown here is derived from an EMBL/GenBank/DDBJ whole genome shotgun (WGS) entry which is preliminary data.</text>
</comment>
<dbReference type="GO" id="GO:0042802">
    <property type="term" value="F:identical protein binding"/>
    <property type="evidence" value="ECO:0007669"/>
    <property type="project" value="TreeGrafter"/>
</dbReference>
<keyword evidence="1" id="KW-0812">Transmembrane</keyword>
<feature type="domain" description="Sensor histidine kinase NatK-like C-terminal" evidence="2">
    <location>
        <begin position="341"/>
        <end position="442"/>
    </location>
</feature>
<name>A0A0R2NT69_9LACO</name>
<keyword evidence="3" id="KW-0808">Transferase</keyword>
<dbReference type="SUPFAM" id="SSF55874">
    <property type="entry name" value="ATPase domain of HSP90 chaperone/DNA topoisomerase II/histidine kinase"/>
    <property type="match status" value="1"/>
</dbReference>
<organism evidence="3 4">
    <name type="scientific">Lactiplantibacillus fabifermentans DSM 21115</name>
    <dbReference type="NCBI Taxonomy" id="1413187"/>
    <lineage>
        <taxon>Bacteria</taxon>
        <taxon>Bacillati</taxon>
        <taxon>Bacillota</taxon>
        <taxon>Bacilli</taxon>
        <taxon>Lactobacillales</taxon>
        <taxon>Lactobacillaceae</taxon>
        <taxon>Lactiplantibacillus</taxon>
    </lineage>
</organism>
<dbReference type="InterPro" id="IPR032834">
    <property type="entry name" value="NatK-like_C"/>
</dbReference>
<feature type="transmembrane region" description="Helical" evidence="1">
    <location>
        <begin position="200"/>
        <end position="220"/>
    </location>
</feature>
<feature type="transmembrane region" description="Helical" evidence="1">
    <location>
        <begin position="87"/>
        <end position="113"/>
    </location>
</feature>
<dbReference type="Gene3D" id="3.30.565.10">
    <property type="entry name" value="Histidine kinase-like ATPase, C-terminal domain"/>
    <property type="match status" value="1"/>
</dbReference>
<sequence>MAILLYTLSLISGGYEMLILMLAFREFLTWRLATVWVSGVVLFGILGQLATAWWPHLPLVFIWIIPITLFDTWLSARLLYSKWILMLPIVLFLNALKRLIGGVAGSFLKFALASDLAKPLRQATNLHNVAADINLFGAVVICLPIMILIGLGAHHLVKRTTAADFFQHVSIETSDYWLVLLCYAGYILAYAYVLDFTVVSQTYVASIACLVFGIITFYLVSNKNSRLTDAQLLNEVSQYNAVLSHHNQQLHLFKHDYQNILLSMAQYIQHDDMPGLKTYFEQAVWPNSQELNIGDSPAQLRYLKAPAVSGLIYSKFEAAAAQQVTLAITALQPIQLPAVNQVNVVRILGNLLDNAIDAASQANHQVQLAIVVTPQQAVRFQVKNQIPATTTIDLQRISKNRFTTKPGHFGYGLSSIAQLTNKQVKVSYEVTADQFEATLLIQAQPTLRKS</sequence>
<feature type="transmembrane region" description="Helical" evidence="1">
    <location>
        <begin position="176"/>
        <end position="194"/>
    </location>
</feature>
<dbReference type="Proteomes" id="UP000050920">
    <property type="component" value="Unassembled WGS sequence"/>
</dbReference>
<dbReference type="AlphaFoldDB" id="A0A0R2NT69"/>
<keyword evidence="1" id="KW-0472">Membrane</keyword>
<keyword evidence="1" id="KW-1133">Transmembrane helix</keyword>
<accession>A0A0R2NT69</accession>